<proteinExistence type="inferred from homology"/>
<evidence type="ECO:0000256" key="4">
    <source>
        <dbReference type="ARBA" id="ARBA00022679"/>
    </source>
</evidence>
<evidence type="ECO:0000256" key="3">
    <source>
        <dbReference type="ARBA" id="ARBA00022603"/>
    </source>
</evidence>
<dbReference type="PRINTS" id="PR00507">
    <property type="entry name" value="N12N6MTFRASE"/>
</dbReference>
<evidence type="ECO:0000256" key="5">
    <source>
        <dbReference type="ARBA" id="ARBA00022691"/>
    </source>
</evidence>
<comment type="catalytic activity">
    <reaction evidence="6">
        <text>a 2'-deoxyadenosine in DNA + S-adenosyl-L-methionine = an N(6)-methyl-2'-deoxyadenosine in DNA + S-adenosyl-L-homocysteine + H(+)</text>
        <dbReference type="Rhea" id="RHEA:15197"/>
        <dbReference type="Rhea" id="RHEA-COMP:12418"/>
        <dbReference type="Rhea" id="RHEA-COMP:12419"/>
        <dbReference type="ChEBI" id="CHEBI:15378"/>
        <dbReference type="ChEBI" id="CHEBI:57856"/>
        <dbReference type="ChEBI" id="CHEBI:59789"/>
        <dbReference type="ChEBI" id="CHEBI:90615"/>
        <dbReference type="ChEBI" id="CHEBI:90616"/>
        <dbReference type="EC" id="2.1.1.72"/>
    </reaction>
</comment>
<dbReference type="RefSeq" id="WP_184033124.1">
    <property type="nucleotide sequence ID" value="NZ_BAABAR010000007.1"/>
</dbReference>
<dbReference type="EMBL" id="JACIJN010000002">
    <property type="protein sequence ID" value="MBB5724691.1"/>
    <property type="molecule type" value="Genomic_DNA"/>
</dbReference>
<feature type="domain" description="DNA methylase adenine-specific" evidence="7">
    <location>
        <begin position="6"/>
        <end position="207"/>
    </location>
</feature>
<dbReference type="InterPro" id="IPR029063">
    <property type="entry name" value="SAM-dependent_MTases_sf"/>
</dbReference>
<dbReference type="InterPro" id="IPR054520">
    <property type="entry name" value="M_Eco57I_C"/>
</dbReference>
<dbReference type="InterPro" id="IPR050953">
    <property type="entry name" value="N4_N6_ade-DNA_methylase"/>
</dbReference>
<keyword evidence="5" id="KW-0949">S-adenosyl-L-methionine</keyword>
<evidence type="ECO:0000256" key="1">
    <source>
        <dbReference type="ARBA" id="ARBA00006594"/>
    </source>
</evidence>
<comment type="similarity">
    <text evidence="1">Belongs to the N(4)/N(6)-methyltransferase family.</text>
</comment>
<dbReference type="InterPro" id="IPR003356">
    <property type="entry name" value="DNA_methylase_A-5"/>
</dbReference>
<dbReference type="Pfam" id="PF22837">
    <property type="entry name" value="M_Eco57I_C"/>
    <property type="match status" value="1"/>
</dbReference>
<evidence type="ECO:0000256" key="2">
    <source>
        <dbReference type="ARBA" id="ARBA00011900"/>
    </source>
</evidence>
<dbReference type="PANTHER" id="PTHR33841">
    <property type="entry name" value="DNA METHYLTRANSFERASE YEEA-RELATED"/>
    <property type="match status" value="1"/>
</dbReference>
<reference evidence="9 10" key="1">
    <citation type="submission" date="2020-08" db="EMBL/GenBank/DDBJ databases">
        <title>Genomic Encyclopedia of Type Strains, Phase IV (KMG-IV): sequencing the most valuable type-strain genomes for metagenomic binning, comparative biology and taxonomic classification.</title>
        <authorList>
            <person name="Goeker M."/>
        </authorList>
    </citation>
    <scope>NUCLEOTIDE SEQUENCE [LARGE SCALE GENOMIC DNA]</scope>
    <source>
        <strain evidence="9 10">DSM 101535</strain>
    </source>
</reference>
<evidence type="ECO:0000256" key="6">
    <source>
        <dbReference type="ARBA" id="ARBA00047942"/>
    </source>
</evidence>
<dbReference type="Proteomes" id="UP000560131">
    <property type="component" value="Unassembled WGS sequence"/>
</dbReference>
<organism evidence="9 10">
    <name type="scientific">Sphingomonas endophytica</name>
    <dbReference type="NCBI Taxonomy" id="869719"/>
    <lineage>
        <taxon>Bacteria</taxon>
        <taxon>Pseudomonadati</taxon>
        <taxon>Pseudomonadota</taxon>
        <taxon>Alphaproteobacteria</taxon>
        <taxon>Sphingomonadales</taxon>
        <taxon>Sphingomonadaceae</taxon>
        <taxon>Sphingomonas</taxon>
    </lineage>
</organism>
<dbReference type="SUPFAM" id="SSF53335">
    <property type="entry name" value="S-adenosyl-L-methionine-dependent methyltransferases"/>
    <property type="match status" value="1"/>
</dbReference>
<keyword evidence="3" id="KW-0489">Methyltransferase</keyword>
<feature type="domain" description="Type II methyltransferase M.Eco57I C-terminal" evidence="8">
    <location>
        <begin position="263"/>
        <end position="515"/>
    </location>
</feature>
<keyword evidence="10" id="KW-1185">Reference proteome</keyword>
<gene>
    <name evidence="9" type="ORF">FHS97_000599</name>
</gene>
<accession>A0ABR6N3M4</accession>
<dbReference type="PANTHER" id="PTHR33841:SF5">
    <property type="entry name" value="DNA METHYLASE (MODIFICATION METHYLASE) (METHYLTRANSFERASE)-RELATED"/>
    <property type="match status" value="1"/>
</dbReference>
<evidence type="ECO:0000313" key="10">
    <source>
        <dbReference type="Proteomes" id="UP000560131"/>
    </source>
</evidence>
<keyword evidence="4" id="KW-0808">Transferase</keyword>
<dbReference type="Pfam" id="PF02384">
    <property type="entry name" value="N6_Mtase"/>
    <property type="match status" value="1"/>
</dbReference>
<evidence type="ECO:0000313" key="9">
    <source>
        <dbReference type="EMBL" id="MBB5724691.1"/>
    </source>
</evidence>
<dbReference type="EC" id="2.1.1.72" evidence="2"/>
<dbReference type="Gene3D" id="3.40.50.150">
    <property type="entry name" value="Vaccinia Virus protein VP39"/>
    <property type="match status" value="1"/>
</dbReference>
<protein>
    <recommendedName>
        <fullName evidence="2">site-specific DNA-methyltransferase (adenine-specific)</fullName>
        <ecNumber evidence="2">2.1.1.72</ecNumber>
    </recommendedName>
</protein>
<evidence type="ECO:0000259" key="7">
    <source>
        <dbReference type="Pfam" id="PF02384"/>
    </source>
</evidence>
<evidence type="ECO:0000259" key="8">
    <source>
        <dbReference type="Pfam" id="PF22837"/>
    </source>
</evidence>
<sequence length="549" mass="60560">MADRRKIGAFYTPVELSQILADWAIRSGRDTVLEPSFGGCGFLEAAFKRLDMLGSTDPVASIFGCDIDPVAFEHLSTVFSRPVDLDQFRHIDFLDCEAGAGWPHCFTTVLANPPYIPHQRIGRQRRKELGARTWGVPNVGGRASLWAYFLAHSVSLLEEGGRMAWVLPGAALQADYAASCRDYLRQHFDRCAAIVIRERLFLDEGADEETVILLADGHRSCATEGVIELGEAQTLAELRALIADWSFGRWTGNTTGVSPAALSLKSGDLGCFTALTEDTFCRTIGDFAKVQIGIVTGANPFFVLPQSSLDPAGLVEADCSPILSKYRQAPGLTFTASDHAAALKKGERGWLIETREVESNRRMSHYLATFDAERLTSIGTFRKRSIWHQPCDGKFPDAFLPVMHHDGPRLVFNVLGCNSTNTVHRVYFRHKANSSDHKLLAISLLTTFSQISAEMVGRRYGSGVLKHEPRDAERIQVLMPELAPDAIERGFADIDRHLRGGDAVSASLVADALVLGQSGLSAGQLDHLRLALVTMRERRRPDRKRVERS</sequence>
<comment type="caution">
    <text evidence="9">The sequence shown here is derived from an EMBL/GenBank/DDBJ whole genome shotgun (WGS) entry which is preliminary data.</text>
</comment>
<name>A0ABR6N3M4_9SPHN</name>